<dbReference type="AlphaFoldDB" id="A0A1N6DDS9"/>
<dbReference type="Proteomes" id="UP000185221">
    <property type="component" value="Unassembled WGS sequence"/>
</dbReference>
<dbReference type="InterPro" id="IPR053182">
    <property type="entry name" value="YobU-like_regulator"/>
</dbReference>
<dbReference type="PANTHER" id="PTHR36444">
    <property type="entry name" value="TRANSCRIPTIONAL REGULATOR PROTEIN YOBU-RELATED"/>
    <property type="match status" value="1"/>
</dbReference>
<evidence type="ECO:0000259" key="1">
    <source>
        <dbReference type="SMART" id="SM00871"/>
    </source>
</evidence>
<dbReference type="SMART" id="SM00871">
    <property type="entry name" value="AraC_E_bind"/>
    <property type="match status" value="1"/>
</dbReference>
<dbReference type="InterPro" id="IPR011256">
    <property type="entry name" value="Reg_factor_effector_dom_sf"/>
</dbReference>
<dbReference type="PANTHER" id="PTHR36444:SF2">
    <property type="entry name" value="TRANSCRIPTIONAL REGULATOR PROTEIN YOBU-RELATED"/>
    <property type="match status" value="1"/>
</dbReference>
<proteinExistence type="predicted"/>
<dbReference type="Pfam" id="PF06445">
    <property type="entry name" value="GyrI-like"/>
    <property type="match status" value="1"/>
</dbReference>
<accession>A0A1N6DDS9</accession>
<name>A0A1N6DDS9_9BACT</name>
<reference evidence="3" key="1">
    <citation type="submission" date="2016-11" db="EMBL/GenBank/DDBJ databases">
        <authorList>
            <person name="Varghese N."/>
            <person name="Submissions S."/>
        </authorList>
    </citation>
    <scope>NUCLEOTIDE SEQUENCE [LARGE SCALE GENOMIC DNA]</scope>
    <source>
        <strain evidence="3">DSM 15292</strain>
    </source>
</reference>
<dbReference type="InterPro" id="IPR029442">
    <property type="entry name" value="GyrI-like"/>
</dbReference>
<dbReference type="SUPFAM" id="SSF55136">
    <property type="entry name" value="Probable bacterial effector-binding domain"/>
    <property type="match status" value="1"/>
</dbReference>
<dbReference type="InterPro" id="IPR010499">
    <property type="entry name" value="AraC_E-bd"/>
</dbReference>
<keyword evidence="3" id="KW-1185">Reference proteome</keyword>
<dbReference type="EMBL" id="FSRC01000001">
    <property type="protein sequence ID" value="SIN68823.1"/>
    <property type="molecule type" value="Genomic_DNA"/>
</dbReference>
<dbReference type="Gene3D" id="3.20.80.10">
    <property type="entry name" value="Regulatory factor, effector binding domain"/>
    <property type="match status" value="1"/>
</dbReference>
<gene>
    <name evidence="2" type="ORF">SAMN05444394_0745</name>
</gene>
<dbReference type="STRING" id="226505.SAMN05444394_0745"/>
<evidence type="ECO:0000313" key="2">
    <source>
        <dbReference type="EMBL" id="SIN68823.1"/>
    </source>
</evidence>
<evidence type="ECO:0000313" key="3">
    <source>
        <dbReference type="Proteomes" id="UP000185221"/>
    </source>
</evidence>
<organism evidence="2 3">
    <name type="scientific">Algoriphagus halophilus</name>
    <dbReference type="NCBI Taxonomy" id="226505"/>
    <lineage>
        <taxon>Bacteria</taxon>
        <taxon>Pseudomonadati</taxon>
        <taxon>Bacteroidota</taxon>
        <taxon>Cytophagia</taxon>
        <taxon>Cytophagales</taxon>
        <taxon>Cyclobacteriaceae</taxon>
        <taxon>Algoriphagus</taxon>
    </lineage>
</organism>
<feature type="domain" description="AraC effector-binding" evidence="1">
    <location>
        <begin position="1"/>
        <end position="155"/>
    </location>
</feature>
<dbReference type="OrthoDB" id="8560232at2"/>
<protein>
    <submittedName>
        <fullName evidence="2">AraC family transcriptional regulator</fullName>
    </submittedName>
</protein>
<dbReference type="RefSeq" id="WP_074223472.1">
    <property type="nucleotide sequence ID" value="NZ_FSRC01000001.1"/>
</dbReference>
<sequence length="158" mass="18406">MVVKIREIQPKELVGQKIVTSISKKETSKLWKPFREILKEKDLFPNLFYSIHRYGKAMQEGNFSSDTLFEKCAAIEVDSDRLDGLEKISLEGGKYAVFEHSGSVSKFQQTMQRFYQEWLPKSGYGLDNRAHFETFDEHYDPFSESSVELIWIPIKALE</sequence>